<evidence type="ECO:0000256" key="1">
    <source>
        <dbReference type="SAM" id="Phobius"/>
    </source>
</evidence>
<name>A0ABW0TRZ2_9BACL</name>
<dbReference type="Pfam" id="PF04307">
    <property type="entry name" value="YdjM"/>
    <property type="match status" value="1"/>
</dbReference>
<reference evidence="3" key="1">
    <citation type="journal article" date="2019" name="Int. J. Syst. Evol. Microbiol.">
        <title>The Global Catalogue of Microorganisms (GCM) 10K type strain sequencing project: providing services to taxonomists for standard genome sequencing and annotation.</title>
        <authorList>
            <consortium name="The Broad Institute Genomics Platform"/>
            <consortium name="The Broad Institute Genome Sequencing Center for Infectious Disease"/>
            <person name="Wu L."/>
            <person name="Ma J."/>
        </authorList>
    </citation>
    <scope>NUCLEOTIDE SEQUENCE [LARGE SCALE GENOMIC DNA]</scope>
    <source>
        <strain evidence="3">CGMCC 4.1434</strain>
    </source>
</reference>
<evidence type="ECO:0000313" key="2">
    <source>
        <dbReference type="EMBL" id="MFC5591708.1"/>
    </source>
</evidence>
<sequence length="153" mass="16881">MEWSTHALSGMVMGYTVTGGDWRGAVIGGIAGVIPDLDEPKSKFGRLFFFISIPIHFVFGHRTFTHSMLFSLLAGILIYPFTGWWAALSVCAGILAHIAGDMLTGKVKLFYPSNRSVGISIPSGMFMLIDCITRSVLILYISWAILIKYLLIF</sequence>
<evidence type="ECO:0000313" key="3">
    <source>
        <dbReference type="Proteomes" id="UP001596109"/>
    </source>
</evidence>
<comment type="caution">
    <text evidence="2">The sequence shown here is derived from an EMBL/GenBank/DDBJ whole genome shotgun (WGS) entry which is preliminary data.</text>
</comment>
<dbReference type="GO" id="GO:0016787">
    <property type="term" value="F:hydrolase activity"/>
    <property type="evidence" value="ECO:0007669"/>
    <property type="project" value="UniProtKB-KW"/>
</dbReference>
<dbReference type="Proteomes" id="UP001596109">
    <property type="component" value="Unassembled WGS sequence"/>
</dbReference>
<gene>
    <name evidence="2" type="ORF">ACFPRA_22740</name>
</gene>
<dbReference type="InterPro" id="IPR007404">
    <property type="entry name" value="YdjM-like"/>
</dbReference>
<organism evidence="2 3">
    <name type="scientific">Sporosarcina soli</name>
    <dbReference type="NCBI Taxonomy" id="334736"/>
    <lineage>
        <taxon>Bacteria</taxon>
        <taxon>Bacillati</taxon>
        <taxon>Bacillota</taxon>
        <taxon>Bacilli</taxon>
        <taxon>Bacillales</taxon>
        <taxon>Caryophanaceae</taxon>
        <taxon>Sporosarcina</taxon>
    </lineage>
</organism>
<keyword evidence="2" id="KW-0378">Hydrolase</keyword>
<dbReference type="InterPro" id="IPR016956">
    <property type="entry name" value="YdjM"/>
</dbReference>
<feature type="transmembrane region" description="Helical" evidence="1">
    <location>
        <begin position="72"/>
        <end position="99"/>
    </location>
</feature>
<feature type="transmembrane region" description="Helical" evidence="1">
    <location>
        <begin position="44"/>
        <end position="60"/>
    </location>
</feature>
<dbReference type="PIRSF" id="PIRSF030780">
    <property type="entry name" value="Md_memb_hyd_prd"/>
    <property type="match status" value="1"/>
</dbReference>
<accession>A0ABW0TRZ2</accession>
<proteinExistence type="predicted"/>
<feature type="transmembrane region" description="Helical" evidence="1">
    <location>
        <begin position="119"/>
        <end position="147"/>
    </location>
</feature>
<dbReference type="EMBL" id="JBHSNO010000016">
    <property type="protein sequence ID" value="MFC5591708.1"/>
    <property type="molecule type" value="Genomic_DNA"/>
</dbReference>
<keyword evidence="1" id="KW-1133">Transmembrane helix</keyword>
<keyword evidence="1" id="KW-0472">Membrane</keyword>
<keyword evidence="1" id="KW-0812">Transmembrane</keyword>
<protein>
    <submittedName>
        <fullName evidence="2">Metal-dependent hydrolase</fullName>
    </submittedName>
</protein>
<dbReference type="RefSeq" id="WP_381439837.1">
    <property type="nucleotide sequence ID" value="NZ_JBHSNO010000016.1"/>
</dbReference>
<keyword evidence="3" id="KW-1185">Reference proteome</keyword>
<dbReference type="PANTHER" id="PTHR35531:SF1">
    <property type="entry name" value="INNER MEMBRANE PROTEIN YBCI-RELATED"/>
    <property type="match status" value="1"/>
</dbReference>
<dbReference type="PANTHER" id="PTHR35531">
    <property type="entry name" value="INNER MEMBRANE PROTEIN YBCI-RELATED"/>
    <property type="match status" value="1"/>
</dbReference>